<feature type="transmembrane region" description="Helical" evidence="8">
    <location>
        <begin position="174"/>
        <end position="194"/>
    </location>
</feature>
<feature type="transmembrane region" description="Helical" evidence="8">
    <location>
        <begin position="54"/>
        <end position="74"/>
    </location>
</feature>
<organism evidence="10 11">
    <name type="scientific">Corynebacterium pseudodiphtheriticum</name>
    <dbReference type="NCBI Taxonomy" id="37637"/>
    <lineage>
        <taxon>Bacteria</taxon>
        <taxon>Bacillati</taxon>
        <taxon>Actinomycetota</taxon>
        <taxon>Actinomycetes</taxon>
        <taxon>Mycobacteriales</taxon>
        <taxon>Corynebacteriaceae</taxon>
        <taxon>Corynebacterium</taxon>
    </lineage>
</organism>
<evidence type="ECO:0000256" key="1">
    <source>
        <dbReference type="ARBA" id="ARBA00004651"/>
    </source>
</evidence>
<keyword evidence="6 8" id="KW-1133">Transmembrane helix</keyword>
<comment type="subcellular location">
    <subcellularLocation>
        <location evidence="1">Cell membrane</location>
        <topology evidence="1">Multi-pass membrane protein</topology>
    </subcellularLocation>
</comment>
<feature type="transmembrane region" description="Helical" evidence="8">
    <location>
        <begin position="286"/>
        <end position="309"/>
    </location>
</feature>
<evidence type="ECO:0000313" key="10">
    <source>
        <dbReference type="EMBL" id="MDK4290604.1"/>
    </source>
</evidence>
<keyword evidence="7 8" id="KW-0472">Membrane</keyword>
<dbReference type="InterPro" id="IPR020846">
    <property type="entry name" value="MFS_dom"/>
</dbReference>
<feature type="domain" description="Major facilitator superfamily (MFS) profile" evidence="9">
    <location>
        <begin position="19"/>
        <end position="398"/>
    </location>
</feature>
<feature type="transmembrane region" description="Helical" evidence="8">
    <location>
        <begin position="223"/>
        <end position="244"/>
    </location>
</feature>
<dbReference type="EMBL" id="JASNUQ010000011">
    <property type="protein sequence ID" value="MDK4290604.1"/>
    <property type="molecule type" value="Genomic_DNA"/>
</dbReference>
<dbReference type="CDD" id="cd17324">
    <property type="entry name" value="MFS_NepI_like"/>
    <property type="match status" value="1"/>
</dbReference>
<evidence type="ECO:0000256" key="6">
    <source>
        <dbReference type="ARBA" id="ARBA00022989"/>
    </source>
</evidence>
<evidence type="ECO:0000259" key="9">
    <source>
        <dbReference type="PROSITE" id="PS50850"/>
    </source>
</evidence>
<keyword evidence="11" id="KW-1185">Reference proteome</keyword>
<evidence type="ECO:0000313" key="11">
    <source>
        <dbReference type="Proteomes" id="UP001239759"/>
    </source>
</evidence>
<feature type="transmembrane region" description="Helical" evidence="8">
    <location>
        <begin position="140"/>
        <end position="162"/>
    </location>
</feature>
<dbReference type="RefSeq" id="WP_126856610.1">
    <property type="nucleotide sequence ID" value="NZ_CP137212.1"/>
</dbReference>
<feature type="transmembrane region" description="Helical" evidence="8">
    <location>
        <begin position="372"/>
        <end position="393"/>
    </location>
</feature>
<comment type="caution">
    <text evidence="10">The sequence shown here is derived from an EMBL/GenBank/DDBJ whole genome shotgun (WGS) entry which is preliminary data.</text>
</comment>
<evidence type="ECO:0000256" key="5">
    <source>
        <dbReference type="ARBA" id="ARBA00022692"/>
    </source>
</evidence>
<feature type="transmembrane region" description="Helical" evidence="8">
    <location>
        <begin position="256"/>
        <end position="274"/>
    </location>
</feature>
<dbReference type="InterPro" id="IPR011701">
    <property type="entry name" value="MFS"/>
</dbReference>
<evidence type="ECO:0000256" key="7">
    <source>
        <dbReference type="ARBA" id="ARBA00023136"/>
    </source>
</evidence>
<keyword evidence="3" id="KW-0813">Transport</keyword>
<dbReference type="PANTHER" id="PTHR43271:SF1">
    <property type="entry name" value="INNER MEMBRANE TRANSPORT PROTEIN YNFM"/>
    <property type="match status" value="1"/>
</dbReference>
<feature type="transmembrane region" description="Helical" evidence="8">
    <location>
        <begin position="315"/>
        <end position="335"/>
    </location>
</feature>
<dbReference type="Proteomes" id="UP001239759">
    <property type="component" value="Unassembled WGS sequence"/>
</dbReference>
<feature type="transmembrane region" description="Helical" evidence="8">
    <location>
        <begin position="347"/>
        <end position="366"/>
    </location>
</feature>
<feature type="transmembrane region" description="Helical" evidence="8">
    <location>
        <begin position="111"/>
        <end position="133"/>
    </location>
</feature>
<dbReference type="Pfam" id="PF07690">
    <property type="entry name" value="MFS_1"/>
    <property type="match status" value="1"/>
</dbReference>
<dbReference type="SUPFAM" id="SSF103473">
    <property type="entry name" value="MFS general substrate transporter"/>
    <property type="match status" value="1"/>
</dbReference>
<protein>
    <submittedName>
        <fullName evidence="10">MFS transporter</fullName>
    </submittedName>
</protein>
<feature type="transmembrane region" description="Helical" evidence="8">
    <location>
        <begin position="86"/>
        <end position="105"/>
    </location>
</feature>
<accession>A0ABT7FX84</accession>
<feature type="transmembrane region" description="Helical" evidence="8">
    <location>
        <begin position="20"/>
        <end position="42"/>
    </location>
</feature>
<keyword evidence="4" id="KW-1003">Cell membrane</keyword>
<name>A0ABT7FX84_9CORY</name>
<proteinExistence type="inferred from homology"/>
<evidence type="ECO:0000256" key="2">
    <source>
        <dbReference type="ARBA" id="ARBA00008335"/>
    </source>
</evidence>
<evidence type="ECO:0000256" key="3">
    <source>
        <dbReference type="ARBA" id="ARBA00022448"/>
    </source>
</evidence>
<evidence type="ECO:0000256" key="8">
    <source>
        <dbReference type="SAM" id="Phobius"/>
    </source>
</evidence>
<dbReference type="InterPro" id="IPR036259">
    <property type="entry name" value="MFS_trans_sf"/>
</dbReference>
<keyword evidence="5 8" id="KW-0812">Transmembrane</keyword>
<reference evidence="10 11" key="1">
    <citation type="submission" date="2023-05" db="EMBL/GenBank/DDBJ databases">
        <title>Metabolic capabilities are highly conserved among human nasal-associated Corynebacterium species in pangenomic analyses.</title>
        <authorList>
            <person name="Tran T.H."/>
            <person name="Roberts A.Q."/>
            <person name="Escapa I.F."/>
            <person name="Gao W."/>
            <person name="Conlan S."/>
            <person name="Kong H."/>
            <person name="Segre J.A."/>
            <person name="Kelly M.S."/>
            <person name="Lemon K.P."/>
        </authorList>
    </citation>
    <scope>NUCLEOTIDE SEQUENCE [LARGE SCALE GENOMIC DNA]</scope>
    <source>
        <strain evidence="10 11">KPL3772</strain>
    </source>
</reference>
<gene>
    <name evidence="10" type="ORF">QPX23_07705</name>
</gene>
<dbReference type="Gene3D" id="1.20.1250.20">
    <property type="entry name" value="MFS general substrate transporter like domains"/>
    <property type="match status" value="1"/>
</dbReference>
<comment type="similarity">
    <text evidence="2">Belongs to the major facilitator superfamily.</text>
</comment>
<evidence type="ECO:0000256" key="4">
    <source>
        <dbReference type="ARBA" id="ARBA00022475"/>
    </source>
</evidence>
<sequence>MAQTVPARGLQRGERNYRLATVAVLAAGLAVFNGLYVTQAMLPALVDAFDTTPTVAALTVSVATGMLAICVVPASILSERFGRNRVLIISAIAASLIGLTLPLAHTIHQLIALRLLHGAFIAGTPAVAMAWLAEELDHRFLARAMGVYVAGNSVGGLTGRLIPSMLLEVTDWRVAILCASLLALGFAIVVAVTLPRQQFFQPKALQFRTEYESMVTHWKTPSLAAMFLIAFLAMGVFVSLYNFLAFRLIDYFELSPGIVALAFLAYLSGTYSAARAGVLAERFSRGTVLVVSTSAFIIGLLLTATPWLWLTLTGLLIFTASFFAAHSIASGWVGAIAEHNRAEASSMYVLCYYLGSSVVGALSGLVFTALPWWGFVGTLALLAGVMLALGIFAHAKEQSSNDAD</sequence>
<dbReference type="PANTHER" id="PTHR43271">
    <property type="entry name" value="BLL2771 PROTEIN"/>
    <property type="match status" value="1"/>
</dbReference>
<dbReference type="PROSITE" id="PS50850">
    <property type="entry name" value="MFS"/>
    <property type="match status" value="1"/>
</dbReference>